<keyword evidence="1" id="KW-1133">Transmembrane helix</keyword>
<comment type="caution">
    <text evidence="2">The sequence shown here is derived from an EMBL/GenBank/DDBJ whole genome shotgun (WGS) entry which is preliminary data.</text>
</comment>
<evidence type="ECO:0000313" key="2">
    <source>
        <dbReference type="EMBL" id="TYZ14543.1"/>
    </source>
</evidence>
<protein>
    <submittedName>
        <fullName evidence="2">Uncharacterized protein</fullName>
    </submittedName>
</protein>
<keyword evidence="1" id="KW-0472">Membrane</keyword>
<sequence length="213" mass="24061">MPIRVTLQEQLAEPENRLKQGLLKVAALVLIPIWLPLALLVLLGFALFFSYVLLQEKLSGAEPTPAPSPPSEPTVVWQNEHLAVLMQDYDYKDEFYQQNEAWLDAWLYEVSYEEDLTRQLLIEPPIASLHQVPVSDFVHPWADGVLLQLLEAAPGSEAGVTSWLIYVDGRTLSWHKLREIGLYALHEANPPLPDLVKGYRLNGDELTVQLTEA</sequence>
<gene>
    <name evidence="2" type="ORF">FY528_02115</name>
</gene>
<name>A0A5D6VEY9_9BACT</name>
<organism evidence="2 3">
    <name type="scientific">Hymenobacter lutimineralis</name>
    <dbReference type="NCBI Taxonomy" id="2606448"/>
    <lineage>
        <taxon>Bacteria</taxon>
        <taxon>Pseudomonadati</taxon>
        <taxon>Bacteroidota</taxon>
        <taxon>Cytophagia</taxon>
        <taxon>Cytophagales</taxon>
        <taxon>Hymenobacteraceae</taxon>
        <taxon>Hymenobacter</taxon>
    </lineage>
</organism>
<dbReference type="RefSeq" id="WP_149069325.1">
    <property type="nucleotide sequence ID" value="NZ_VTHL01000001.1"/>
</dbReference>
<evidence type="ECO:0000256" key="1">
    <source>
        <dbReference type="SAM" id="Phobius"/>
    </source>
</evidence>
<dbReference type="EMBL" id="VTHL01000001">
    <property type="protein sequence ID" value="TYZ14543.1"/>
    <property type="molecule type" value="Genomic_DNA"/>
</dbReference>
<dbReference type="Proteomes" id="UP000322791">
    <property type="component" value="Unassembled WGS sequence"/>
</dbReference>
<keyword evidence="3" id="KW-1185">Reference proteome</keyword>
<reference evidence="2 3" key="1">
    <citation type="submission" date="2019-08" db="EMBL/GenBank/DDBJ databases">
        <authorList>
            <person name="Seo M.-J."/>
        </authorList>
    </citation>
    <scope>NUCLEOTIDE SEQUENCE [LARGE SCALE GENOMIC DNA]</scope>
    <source>
        <strain evidence="2 3">KIGAM108</strain>
    </source>
</reference>
<proteinExistence type="predicted"/>
<dbReference type="AlphaFoldDB" id="A0A5D6VEY9"/>
<feature type="transmembrane region" description="Helical" evidence="1">
    <location>
        <begin position="21"/>
        <end position="54"/>
    </location>
</feature>
<accession>A0A5D6VEY9</accession>
<keyword evidence="1" id="KW-0812">Transmembrane</keyword>
<evidence type="ECO:0000313" key="3">
    <source>
        <dbReference type="Proteomes" id="UP000322791"/>
    </source>
</evidence>